<protein>
    <recommendedName>
        <fullName evidence="1">TadE-like domain-containing protein</fullName>
    </recommendedName>
</protein>
<dbReference type="Proteomes" id="UP001239909">
    <property type="component" value="Unassembled WGS sequence"/>
</dbReference>
<proteinExistence type="predicted"/>
<keyword evidence="3" id="KW-1185">Reference proteome</keyword>
<accession>A0ABQ6LRV5</accession>
<evidence type="ECO:0000313" key="2">
    <source>
        <dbReference type="EMBL" id="GMG84653.1"/>
    </source>
</evidence>
<feature type="domain" description="TadE-like" evidence="1">
    <location>
        <begin position="17"/>
        <end position="58"/>
    </location>
</feature>
<dbReference type="Pfam" id="PF07811">
    <property type="entry name" value="TadE"/>
    <property type="match status" value="1"/>
</dbReference>
<reference evidence="2 3" key="1">
    <citation type="submission" date="2023-04" db="EMBL/GenBank/DDBJ databases">
        <title>Marinoamorphus aggregata gen. nov., sp. Nov., isolate from tissue of brittle star Ophioplocus japonicus.</title>
        <authorList>
            <person name="Kawano K."/>
            <person name="Sawayama S."/>
            <person name="Nakagawa S."/>
        </authorList>
    </citation>
    <scope>NUCLEOTIDE SEQUENCE [LARGE SCALE GENOMIC DNA]</scope>
    <source>
        <strain evidence="2 3">NKW23</strain>
    </source>
</reference>
<gene>
    <name evidence="2" type="ORF">LNKW23_38690</name>
</gene>
<sequence length="227" mass="23834">MKASIMAATRFIRDERGTASMEFVVTLPLLLGPLILTAEYGQALSNREALDSAVADAVQLLAVAPALPAITAGGENDAPLLVQHFVDKAEELIADRLEVPESAIMFEATISEDCSVTTADPDGADRPFYIVRVRAVVGLKLGLLSFFNNFFNGADGAFRERLPILATDEARYISAVPPIDNVACTWTNIAACTLDINNAKASDGDTTSIDAIFPGSAITGCPGSGGA</sequence>
<dbReference type="EMBL" id="BSYI01000040">
    <property type="protein sequence ID" value="GMG84653.1"/>
    <property type="molecule type" value="Genomic_DNA"/>
</dbReference>
<organism evidence="2 3">
    <name type="scientific">Paralimibaculum aggregatum</name>
    <dbReference type="NCBI Taxonomy" id="3036245"/>
    <lineage>
        <taxon>Bacteria</taxon>
        <taxon>Pseudomonadati</taxon>
        <taxon>Pseudomonadota</taxon>
        <taxon>Alphaproteobacteria</taxon>
        <taxon>Rhodobacterales</taxon>
        <taxon>Paracoccaceae</taxon>
        <taxon>Paralimibaculum</taxon>
    </lineage>
</organism>
<comment type="caution">
    <text evidence="2">The sequence shown here is derived from an EMBL/GenBank/DDBJ whole genome shotgun (WGS) entry which is preliminary data.</text>
</comment>
<dbReference type="InterPro" id="IPR012495">
    <property type="entry name" value="TadE-like_dom"/>
</dbReference>
<evidence type="ECO:0000259" key="1">
    <source>
        <dbReference type="Pfam" id="PF07811"/>
    </source>
</evidence>
<name>A0ABQ6LRV5_9RHOB</name>
<evidence type="ECO:0000313" key="3">
    <source>
        <dbReference type="Proteomes" id="UP001239909"/>
    </source>
</evidence>